<dbReference type="Proteomes" id="UP001497482">
    <property type="component" value="Chromosome 14"/>
</dbReference>
<accession>A0AAV2JQD9</accession>
<proteinExistence type="predicted"/>
<feature type="compositionally biased region" description="Polar residues" evidence="1">
    <location>
        <begin position="1"/>
        <end position="21"/>
    </location>
</feature>
<organism evidence="2 3">
    <name type="scientific">Knipowitschia caucasica</name>
    <name type="common">Caucasian dwarf goby</name>
    <name type="synonym">Pomatoschistus caucasicus</name>
    <dbReference type="NCBI Taxonomy" id="637954"/>
    <lineage>
        <taxon>Eukaryota</taxon>
        <taxon>Metazoa</taxon>
        <taxon>Chordata</taxon>
        <taxon>Craniata</taxon>
        <taxon>Vertebrata</taxon>
        <taxon>Euteleostomi</taxon>
        <taxon>Actinopterygii</taxon>
        <taxon>Neopterygii</taxon>
        <taxon>Teleostei</taxon>
        <taxon>Neoteleostei</taxon>
        <taxon>Acanthomorphata</taxon>
        <taxon>Gobiaria</taxon>
        <taxon>Gobiiformes</taxon>
        <taxon>Gobioidei</taxon>
        <taxon>Gobiidae</taxon>
        <taxon>Gobiinae</taxon>
        <taxon>Knipowitschia</taxon>
    </lineage>
</organism>
<protein>
    <submittedName>
        <fullName evidence="2">Uncharacterized protein</fullName>
    </submittedName>
</protein>
<sequence>MVQNDGLISSSQTRGKISMGTNAKPLTMGRVKGQWTPTLLSFGLQHSAQMSQLSGDTAAGQTGAVSAFIGDRSEGCCLL</sequence>
<dbReference type="AlphaFoldDB" id="A0AAV2JQD9"/>
<evidence type="ECO:0000256" key="1">
    <source>
        <dbReference type="SAM" id="MobiDB-lite"/>
    </source>
</evidence>
<evidence type="ECO:0000313" key="2">
    <source>
        <dbReference type="EMBL" id="CAL1579734.1"/>
    </source>
</evidence>
<dbReference type="EMBL" id="OZ035836">
    <property type="protein sequence ID" value="CAL1579734.1"/>
    <property type="molecule type" value="Genomic_DNA"/>
</dbReference>
<gene>
    <name evidence="2" type="ORF">KC01_LOCUS10721</name>
</gene>
<reference evidence="2 3" key="1">
    <citation type="submission" date="2024-04" db="EMBL/GenBank/DDBJ databases">
        <authorList>
            <person name="Waldvogel A.-M."/>
            <person name="Schoenle A."/>
        </authorList>
    </citation>
    <scope>NUCLEOTIDE SEQUENCE [LARGE SCALE GENOMIC DNA]</scope>
</reference>
<name>A0AAV2JQD9_KNICA</name>
<keyword evidence="3" id="KW-1185">Reference proteome</keyword>
<evidence type="ECO:0000313" key="3">
    <source>
        <dbReference type="Proteomes" id="UP001497482"/>
    </source>
</evidence>
<feature type="region of interest" description="Disordered" evidence="1">
    <location>
        <begin position="1"/>
        <end position="28"/>
    </location>
</feature>